<gene>
    <name evidence="2" type="ORF">SLEP1_g26101</name>
</gene>
<name>A0AAV5JT54_9ROSI</name>
<evidence type="ECO:0000256" key="1">
    <source>
        <dbReference type="SAM" id="MobiDB-lite"/>
    </source>
</evidence>
<feature type="region of interest" description="Disordered" evidence="1">
    <location>
        <begin position="1"/>
        <end position="48"/>
    </location>
</feature>
<evidence type="ECO:0000313" key="3">
    <source>
        <dbReference type="Proteomes" id="UP001054252"/>
    </source>
</evidence>
<feature type="compositionally biased region" description="Pro residues" evidence="1">
    <location>
        <begin position="1"/>
        <end position="14"/>
    </location>
</feature>
<protein>
    <submittedName>
        <fullName evidence="2">Uncharacterized protein</fullName>
    </submittedName>
</protein>
<proteinExistence type="predicted"/>
<sequence length="89" mass="9237">MDPNLPPPPPPPNIPTIIQIATGPSSIPQQPPVSHPSLTSNLPPKSFKDTLVQGSASIEPPLVTYEELVAANLDLETPSPMAVDGSSPP</sequence>
<evidence type="ECO:0000313" key="2">
    <source>
        <dbReference type="EMBL" id="GKV15305.1"/>
    </source>
</evidence>
<keyword evidence="3" id="KW-1185">Reference proteome</keyword>
<accession>A0AAV5JT54</accession>
<reference evidence="2 3" key="1">
    <citation type="journal article" date="2021" name="Commun. Biol.">
        <title>The genome of Shorea leprosula (Dipterocarpaceae) highlights the ecological relevance of drought in aseasonal tropical rainforests.</title>
        <authorList>
            <person name="Ng K.K.S."/>
            <person name="Kobayashi M.J."/>
            <person name="Fawcett J.A."/>
            <person name="Hatakeyama M."/>
            <person name="Paape T."/>
            <person name="Ng C.H."/>
            <person name="Ang C.C."/>
            <person name="Tnah L.H."/>
            <person name="Lee C.T."/>
            <person name="Nishiyama T."/>
            <person name="Sese J."/>
            <person name="O'Brien M.J."/>
            <person name="Copetti D."/>
            <person name="Mohd Noor M.I."/>
            <person name="Ong R.C."/>
            <person name="Putra M."/>
            <person name="Sireger I.Z."/>
            <person name="Indrioko S."/>
            <person name="Kosugi Y."/>
            <person name="Izuno A."/>
            <person name="Isagi Y."/>
            <person name="Lee S.L."/>
            <person name="Shimizu K.K."/>
        </authorList>
    </citation>
    <scope>NUCLEOTIDE SEQUENCE [LARGE SCALE GENOMIC DNA]</scope>
    <source>
        <strain evidence="2">214</strain>
    </source>
</reference>
<dbReference type="EMBL" id="BPVZ01000043">
    <property type="protein sequence ID" value="GKV15305.1"/>
    <property type="molecule type" value="Genomic_DNA"/>
</dbReference>
<dbReference type="AlphaFoldDB" id="A0AAV5JT54"/>
<comment type="caution">
    <text evidence="2">The sequence shown here is derived from an EMBL/GenBank/DDBJ whole genome shotgun (WGS) entry which is preliminary data.</text>
</comment>
<organism evidence="2 3">
    <name type="scientific">Rubroshorea leprosula</name>
    <dbReference type="NCBI Taxonomy" id="152421"/>
    <lineage>
        <taxon>Eukaryota</taxon>
        <taxon>Viridiplantae</taxon>
        <taxon>Streptophyta</taxon>
        <taxon>Embryophyta</taxon>
        <taxon>Tracheophyta</taxon>
        <taxon>Spermatophyta</taxon>
        <taxon>Magnoliopsida</taxon>
        <taxon>eudicotyledons</taxon>
        <taxon>Gunneridae</taxon>
        <taxon>Pentapetalae</taxon>
        <taxon>rosids</taxon>
        <taxon>malvids</taxon>
        <taxon>Malvales</taxon>
        <taxon>Dipterocarpaceae</taxon>
        <taxon>Rubroshorea</taxon>
    </lineage>
</organism>
<dbReference type="Proteomes" id="UP001054252">
    <property type="component" value="Unassembled WGS sequence"/>
</dbReference>